<gene>
    <name evidence="3" type="ORF">GM160_07180</name>
</gene>
<name>A0A6I6D3A9_9GAMM</name>
<feature type="transmembrane region" description="Helical" evidence="1">
    <location>
        <begin position="128"/>
        <end position="149"/>
    </location>
</feature>
<protein>
    <recommendedName>
        <fullName evidence="2">Copper resistance protein D domain-containing protein</fullName>
    </recommendedName>
</protein>
<dbReference type="AlphaFoldDB" id="A0A6I6D3A9"/>
<organism evidence="3 4">
    <name type="scientific">Guyparkeria halophila</name>
    <dbReference type="NCBI Taxonomy" id="47960"/>
    <lineage>
        <taxon>Bacteria</taxon>
        <taxon>Pseudomonadati</taxon>
        <taxon>Pseudomonadota</taxon>
        <taxon>Gammaproteobacteria</taxon>
        <taxon>Chromatiales</taxon>
        <taxon>Thioalkalibacteraceae</taxon>
        <taxon>Guyparkeria</taxon>
    </lineage>
</organism>
<reference evidence="3 4" key="1">
    <citation type="submission" date="2019-11" db="EMBL/GenBank/DDBJ databases">
        <authorList>
            <person name="Zhang J."/>
            <person name="Sun C."/>
        </authorList>
    </citation>
    <scope>NUCLEOTIDE SEQUENCE [LARGE SCALE GENOMIC DNA]</scope>
    <source>
        <strain evidence="4">sp2</strain>
    </source>
</reference>
<evidence type="ECO:0000313" key="4">
    <source>
        <dbReference type="Proteomes" id="UP000427716"/>
    </source>
</evidence>
<sequence length="150" mass="16670">MTGLLKVIHLLAAVLWIGGVFYAYVILRPSVGFLSGPERVSLWDRVFTRFFRWVWVLIAALLISGYGLLFSSFGGFASPGYLHGMQLFGWLTIIAFVVLAFGPYRQLHLAVAAEDWSRAGEMIPRIRRLVHIIMWLGLVSIAIGGGGAYL</sequence>
<evidence type="ECO:0000256" key="1">
    <source>
        <dbReference type="SAM" id="Phobius"/>
    </source>
</evidence>
<dbReference type="RefSeq" id="WP_136867130.1">
    <property type="nucleotide sequence ID" value="NZ_CP046415.1"/>
</dbReference>
<feature type="transmembrane region" description="Helical" evidence="1">
    <location>
        <begin position="6"/>
        <end position="27"/>
    </location>
</feature>
<keyword evidence="1" id="KW-0472">Membrane</keyword>
<dbReference type="GO" id="GO:0016020">
    <property type="term" value="C:membrane"/>
    <property type="evidence" value="ECO:0007669"/>
    <property type="project" value="InterPro"/>
</dbReference>
<proteinExistence type="predicted"/>
<feature type="transmembrane region" description="Helical" evidence="1">
    <location>
        <begin position="53"/>
        <end position="75"/>
    </location>
</feature>
<keyword evidence="1" id="KW-0812">Transmembrane</keyword>
<accession>A0A6I6D3A9</accession>
<evidence type="ECO:0000259" key="2">
    <source>
        <dbReference type="Pfam" id="PF05425"/>
    </source>
</evidence>
<evidence type="ECO:0000313" key="3">
    <source>
        <dbReference type="EMBL" id="QGT78697.1"/>
    </source>
</evidence>
<dbReference type="Pfam" id="PF05425">
    <property type="entry name" value="CopD"/>
    <property type="match status" value="1"/>
</dbReference>
<dbReference type="EMBL" id="CP046415">
    <property type="protein sequence ID" value="QGT78697.1"/>
    <property type="molecule type" value="Genomic_DNA"/>
</dbReference>
<keyword evidence="4" id="KW-1185">Reference proteome</keyword>
<feature type="transmembrane region" description="Helical" evidence="1">
    <location>
        <begin position="87"/>
        <end position="107"/>
    </location>
</feature>
<keyword evidence="1" id="KW-1133">Transmembrane helix</keyword>
<feature type="domain" description="Copper resistance protein D" evidence="2">
    <location>
        <begin position="45"/>
        <end position="144"/>
    </location>
</feature>
<dbReference type="KEGG" id="ghl:GM160_07180"/>
<dbReference type="InterPro" id="IPR008457">
    <property type="entry name" value="Cu-R_CopD_dom"/>
</dbReference>
<dbReference type="Proteomes" id="UP000427716">
    <property type="component" value="Chromosome"/>
</dbReference>